<dbReference type="HOGENOM" id="CLU_018816_14_4_12"/>
<evidence type="ECO:0000259" key="6">
    <source>
        <dbReference type="Pfam" id="PF25973"/>
    </source>
</evidence>
<dbReference type="NCBIfam" id="TIGR01730">
    <property type="entry name" value="RND_mfp"/>
    <property type="match status" value="1"/>
</dbReference>
<protein>
    <submittedName>
        <fullName evidence="7">Efflux transporter, RND family, MFP subunit</fullName>
    </submittedName>
</protein>
<feature type="domain" description="CzcB-like barrel-sandwich hybrid" evidence="6">
    <location>
        <begin position="60"/>
        <end position="252"/>
    </location>
</feature>
<dbReference type="InterPro" id="IPR058647">
    <property type="entry name" value="BSH_CzcB-like"/>
</dbReference>
<dbReference type="GO" id="GO:0022857">
    <property type="term" value="F:transmembrane transporter activity"/>
    <property type="evidence" value="ECO:0007669"/>
    <property type="project" value="InterPro"/>
</dbReference>
<dbReference type="SUPFAM" id="SSF51230">
    <property type="entry name" value="Single hybrid motif"/>
    <property type="match status" value="1"/>
</dbReference>
<dbReference type="PANTHER" id="PTHR32347:SF27">
    <property type="entry name" value="RND EFFLUX PUMP MEMBRANE FUSION PROTEIN BARREL-SANDWICH DOMAIN-CONTAINING PROTEIN"/>
    <property type="match status" value="1"/>
</dbReference>
<evidence type="ECO:0000313" key="7">
    <source>
        <dbReference type="EMBL" id="AEJ62239.1"/>
    </source>
</evidence>
<dbReference type="KEGG" id="stq:Spith_1981"/>
<dbReference type="InterPro" id="IPR058792">
    <property type="entry name" value="Beta-barrel_RND_2"/>
</dbReference>
<dbReference type="InterPro" id="IPR011053">
    <property type="entry name" value="Single_hybrid_motif"/>
</dbReference>
<dbReference type="PANTHER" id="PTHR32347">
    <property type="entry name" value="EFFLUX SYSTEM COMPONENT YKNX-RELATED"/>
    <property type="match status" value="1"/>
</dbReference>
<dbReference type="SUPFAM" id="SSF56954">
    <property type="entry name" value="Outer membrane efflux proteins (OEP)"/>
    <property type="match status" value="1"/>
</dbReference>
<dbReference type="InterPro" id="IPR050465">
    <property type="entry name" value="UPF0194_transport"/>
</dbReference>
<dbReference type="Pfam" id="PF25954">
    <property type="entry name" value="Beta-barrel_RND_2"/>
    <property type="match status" value="1"/>
</dbReference>
<reference evidence="7 8" key="1">
    <citation type="submission" date="2011-06" db="EMBL/GenBank/DDBJ databases">
        <title>The complete genome of Spirochaeta thermophila DSM 6578.</title>
        <authorList>
            <consortium name="US DOE Joint Genome Institute (JGI-PGF)"/>
            <person name="Lucas S."/>
            <person name="Lapidus A."/>
            <person name="Bruce D."/>
            <person name="Goodwin L."/>
            <person name="Pitluck S."/>
            <person name="Peters L."/>
            <person name="Kyrpides N."/>
            <person name="Mavromatis K."/>
            <person name="Ivanova N."/>
            <person name="Mikailova N."/>
            <person name="Pagani I."/>
            <person name="Chertkov O."/>
            <person name="Detter J.C."/>
            <person name="Tapia R."/>
            <person name="Han C."/>
            <person name="Land M."/>
            <person name="Hauser L."/>
            <person name="Markowitz V."/>
            <person name="Cheng J.-F."/>
            <person name="Hugenholtz P."/>
            <person name="Woyke T."/>
            <person name="Wu D."/>
            <person name="Spring S."/>
            <person name="Merkhoffer B."/>
            <person name="Schneider S."/>
            <person name="Klenk H.-P."/>
            <person name="Eisen J.A."/>
        </authorList>
    </citation>
    <scope>NUCLEOTIDE SEQUENCE [LARGE SCALE GENOMIC DNA]</scope>
    <source>
        <strain evidence="8">ATCC 700085 / DSM 6578 / Z-1203</strain>
    </source>
</reference>
<dbReference type="PRINTS" id="PR01490">
    <property type="entry name" value="RTXTOXIND"/>
</dbReference>
<dbReference type="STRING" id="869211.Spith_1981"/>
<gene>
    <name evidence="7" type="ordered locus">Spith_1981</name>
</gene>
<evidence type="ECO:0000259" key="5">
    <source>
        <dbReference type="Pfam" id="PF25954"/>
    </source>
</evidence>
<feature type="domain" description="CusB-like beta-barrel" evidence="5">
    <location>
        <begin position="260"/>
        <end position="321"/>
    </location>
</feature>
<dbReference type="EMBL" id="CP002903">
    <property type="protein sequence ID" value="AEJ62239.1"/>
    <property type="molecule type" value="Genomic_DNA"/>
</dbReference>
<evidence type="ECO:0000256" key="1">
    <source>
        <dbReference type="ARBA" id="ARBA00004196"/>
    </source>
</evidence>
<evidence type="ECO:0000313" key="8">
    <source>
        <dbReference type="Proteomes" id="UP000007254"/>
    </source>
</evidence>
<comment type="subcellular location">
    <subcellularLocation>
        <location evidence="1">Cell envelope</location>
    </subcellularLocation>
</comment>
<dbReference type="OrthoDB" id="9784685at2"/>
<dbReference type="Proteomes" id="UP000007254">
    <property type="component" value="Chromosome"/>
</dbReference>
<comment type="similarity">
    <text evidence="2">Belongs to the membrane fusion protein (MFP) (TC 8.A.1) family.</text>
</comment>
<keyword evidence="3 4" id="KW-0175">Coiled coil</keyword>
<proteinExistence type="inferred from homology"/>
<dbReference type="Gene3D" id="2.40.50.100">
    <property type="match status" value="1"/>
</dbReference>
<dbReference type="SUPFAM" id="SSF111369">
    <property type="entry name" value="HlyD-like secretion proteins"/>
    <property type="match status" value="1"/>
</dbReference>
<dbReference type="RefSeq" id="WP_014625560.1">
    <property type="nucleotide sequence ID" value="NC_017583.1"/>
</dbReference>
<dbReference type="GO" id="GO:0030313">
    <property type="term" value="C:cell envelope"/>
    <property type="evidence" value="ECO:0007669"/>
    <property type="project" value="UniProtKB-SubCell"/>
</dbReference>
<dbReference type="AlphaFoldDB" id="G0GDV9"/>
<dbReference type="Pfam" id="PF25973">
    <property type="entry name" value="BSH_CzcB"/>
    <property type="match status" value="1"/>
</dbReference>
<evidence type="ECO:0000256" key="2">
    <source>
        <dbReference type="ARBA" id="ARBA00009477"/>
    </source>
</evidence>
<sequence length="421" mass="46359">MKRHIVVGVLVVLLVALIGVNIARMRRGGGLPEVEVVHVQLEAVVDEVAARGEIRAREEMQVVAQASGVVKDVLVEEGERVRKGDILVRLDTSEVEGALLQAEAQRAAAELAVRREVVNLRIAYRDASTALEEARKNLERVRELHGIGSASDEELRQAEDQVARAEEQLAAARQQLNLREGREPDAPVPEVFPPVDLVVASSPEVRQAEAQLEAAREQVERYVVRAGITGVVSRVLVKRGAVVAAGTPVAQLHDDSRLEVVAQVDEVDLPKVREGARVRVEADVAPDRDLEGQVVWISPVLEQTGEGRMARVRIRLDEREGVWIGASCSVFIEGERRTSPVIPLDAYWIEKDAAYVWRVEEDEEGFVLRRVEVKVGSLLPGKVEVREGLSEGDLVVPGRRRDLEEGMRVKVEVKDGEEGDG</sequence>
<dbReference type="Gene3D" id="1.20.1600.10">
    <property type="entry name" value="Outer membrane efflux proteins (OEP)"/>
    <property type="match status" value="1"/>
</dbReference>
<dbReference type="Gene3D" id="2.40.420.20">
    <property type="match status" value="1"/>
</dbReference>
<organism evidence="7 8">
    <name type="scientific">Winmispira thermophila (strain ATCC 700085 / DSM 6578 / Z-1203)</name>
    <name type="common">Spirochaeta thermophila</name>
    <dbReference type="NCBI Taxonomy" id="869211"/>
    <lineage>
        <taxon>Bacteria</taxon>
        <taxon>Pseudomonadati</taxon>
        <taxon>Spirochaetota</taxon>
        <taxon>Spirochaetia</taxon>
        <taxon>Winmispirales</taxon>
        <taxon>Winmispiraceae</taxon>
        <taxon>Winmispira</taxon>
    </lineage>
</organism>
<dbReference type="Gene3D" id="2.40.30.170">
    <property type="match status" value="1"/>
</dbReference>
<dbReference type="InterPro" id="IPR006143">
    <property type="entry name" value="RND_pump_MFP"/>
</dbReference>
<evidence type="ECO:0000256" key="3">
    <source>
        <dbReference type="ARBA" id="ARBA00023054"/>
    </source>
</evidence>
<evidence type="ECO:0000256" key="4">
    <source>
        <dbReference type="SAM" id="Coils"/>
    </source>
</evidence>
<feature type="coiled-coil region" evidence="4">
    <location>
        <begin position="117"/>
        <end position="225"/>
    </location>
</feature>
<dbReference type="GO" id="GO:0016020">
    <property type="term" value="C:membrane"/>
    <property type="evidence" value="ECO:0007669"/>
    <property type="project" value="InterPro"/>
</dbReference>
<accession>G0GDV9</accession>
<name>G0GDV9_WINT7</name>
<keyword evidence="8" id="KW-1185">Reference proteome</keyword>